<dbReference type="PANTHER" id="PTHR45527">
    <property type="entry name" value="NONRIBOSOMAL PEPTIDE SYNTHETASE"/>
    <property type="match status" value="1"/>
</dbReference>
<proteinExistence type="predicted"/>
<dbReference type="InterPro" id="IPR001242">
    <property type="entry name" value="Condensation_dom"/>
</dbReference>
<dbReference type="InterPro" id="IPR010071">
    <property type="entry name" value="AA_adenyl_dom"/>
</dbReference>
<feature type="domain" description="Carrier" evidence="3">
    <location>
        <begin position="989"/>
        <end position="1064"/>
    </location>
</feature>
<dbReference type="Gene3D" id="3.30.300.30">
    <property type="match status" value="1"/>
</dbReference>
<dbReference type="InterPro" id="IPR000873">
    <property type="entry name" value="AMP-dep_synth/lig_dom"/>
</dbReference>
<evidence type="ECO:0000259" key="3">
    <source>
        <dbReference type="PROSITE" id="PS50075"/>
    </source>
</evidence>
<dbReference type="Pfam" id="PF00550">
    <property type="entry name" value="PP-binding"/>
    <property type="match status" value="1"/>
</dbReference>
<dbReference type="Gene3D" id="3.40.50.1820">
    <property type="entry name" value="alpha/beta hydrolase"/>
    <property type="match status" value="1"/>
</dbReference>
<dbReference type="InterPro" id="IPR029058">
    <property type="entry name" value="AB_hydrolase_fold"/>
</dbReference>
<dbReference type="Gene3D" id="2.30.38.10">
    <property type="entry name" value="Luciferase, Domain 3"/>
    <property type="match status" value="1"/>
</dbReference>
<dbReference type="Gene3D" id="1.10.1200.10">
    <property type="entry name" value="ACP-like"/>
    <property type="match status" value="1"/>
</dbReference>
<dbReference type="FunFam" id="2.30.38.10:FF:000001">
    <property type="entry name" value="Non-ribosomal peptide synthetase PvdI"/>
    <property type="match status" value="1"/>
</dbReference>
<dbReference type="InterPro" id="IPR009081">
    <property type="entry name" value="PP-bd_ACP"/>
</dbReference>
<dbReference type="SUPFAM" id="SSF56801">
    <property type="entry name" value="Acetyl-CoA synthetase-like"/>
    <property type="match status" value="1"/>
</dbReference>
<keyword evidence="5" id="KW-1185">Reference proteome</keyword>
<reference evidence="4 5" key="1">
    <citation type="submission" date="2017-06" db="EMBL/GenBank/DDBJ databases">
        <authorList>
            <person name="Kim H.J."/>
            <person name="Triplett B.A."/>
        </authorList>
    </citation>
    <scope>NUCLEOTIDE SEQUENCE [LARGE SCALE GENOMIC DNA]</scope>
    <source>
        <strain evidence="4 5">DSM 18704</strain>
    </source>
</reference>
<dbReference type="InterPro" id="IPR020806">
    <property type="entry name" value="PKS_PP-bd"/>
</dbReference>
<dbReference type="InterPro" id="IPR025110">
    <property type="entry name" value="AMP-bd_C"/>
</dbReference>
<dbReference type="SUPFAM" id="SSF53474">
    <property type="entry name" value="alpha/beta-Hydrolases"/>
    <property type="match status" value="1"/>
</dbReference>
<dbReference type="PROSITE" id="PS00455">
    <property type="entry name" value="AMP_BINDING"/>
    <property type="match status" value="1"/>
</dbReference>
<dbReference type="SMART" id="SM00823">
    <property type="entry name" value="PKS_PP"/>
    <property type="match status" value="1"/>
</dbReference>
<dbReference type="GO" id="GO:0044550">
    <property type="term" value="P:secondary metabolite biosynthetic process"/>
    <property type="evidence" value="ECO:0007669"/>
    <property type="project" value="TreeGrafter"/>
</dbReference>
<evidence type="ECO:0000313" key="5">
    <source>
        <dbReference type="Proteomes" id="UP000198356"/>
    </source>
</evidence>
<dbReference type="Gene3D" id="3.40.50.980">
    <property type="match status" value="2"/>
</dbReference>
<gene>
    <name evidence="4" type="ORF">SAMN05421770_1011155</name>
</gene>
<keyword evidence="2" id="KW-0597">Phosphoprotein</keyword>
<accession>A0A239ETF6</accession>
<dbReference type="InterPro" id="IPR036736">
    <property type="entry name" value="ACP-like_sf"/>
</dbReference>
<dbReference type="Pfam" id="PF00668">
    <property type="entry name" value="Condensation"/>
    <property type="match status" value="1"/>
</dbReference>
<dbReference type="InterPro" id="IPR001031">
    <property type="entry name" value="Thioesterase"/>
</dbReference>
<evidence type="ECO:0000256" key="2">
    <source>
        <dbReference type="ARBA" id="ARBA00022553"/>
    </source>
</evidence>
<dbReference type="FunFam" id="3.40.50.980:FF:000001">
    <property type="entry name" value="Non-ribosomal peptide synthetase"/>
    <property type="match status" value="1"/>
</dbReference>
<dbReference type="Proteomes" id="UP000198356">
    <property type="component" value="Unassembled WGS sequence"/>
</dbReference>
<dbReference type="InterPro" id="IPR023213">
    <property type="entry name" value="CAT-like_dom_sf"/>
</dbReference>
<dbReference type="PANTHER" id="PTHR45527:SF1">
    <property type="entry name" value="FATTY ACID SYNTHASE"/>
    <property type="match status" value="1"/>
</dbReference>
<dbReference type="InterPro" id="IPR020845">
    <property type="entry name" value="AMP-binding_CS"/>
</dbReference>
<dbReference type="GO" id="GO:0043041">
    <property type="term" value="P:amino acid activation for nonribosomal peptide biosynthetic process"/>
    <property type="evidence" value="ECO:0007669"/>
    <property type="project" value="TreeGrafter"/>
</dbReference>
<dbReference type="GO" id="GO:0005737">
    <property type="term" value="C:cytoplasm"/>
    <property type="evidence" value="ECO:0007669"/>
    <property type="project" value="TreeGrafter"/>
</dbReference>
<dbReference type="InterPro" id="IPR045851">
    <property type="entry name" value="AMP-bd_C_sf"/>
</dbReference>
<dbReference type="PROSITE" id="PS50075">
    <property type="entry name" value="CARRIER"/>
    <property type="match status" value="1"/>
</dbReference>
<dbReference type="FunFam" id="3.40.50.12780:FF:000012">
    <property type="entry name" value="Non-ribosomal peptide synthetase"/>
    <property type="match status" value="1"/>
</dbReference>
<dbReference type="GO" id="GO:0003824">
    <property type="term" value="F:catalytic activity"/>
    <property type="evidence" value="ECO:0007669"/>
    <property type="project" value="InterPro"/>
</dbReference>
<dbReference type="Pfam" id="PF13193">
    <property type="entry name" value="AMP-binding_C"/>
    <property type="match status" value="1"/>
</dbReference>
<evidence type="ECO:0000256" key="1">
    <source>
        <dbReference type="ARBA" id="ARBA00022450"/>
    </source>
</evidence>
<dbReference type="CDD" id="cd12116">
    <property type="entry name" value="A_NRPS_Ta1_like"/>
    <property type="match status" value="1"/>
</dbReference>
<keyword evidence="1" id="KW-0596">Phosphopantetheine</keyword>
<dbReference type="CDD" id="cd19531">
    <property type="entry name" value="LCL_NRPS-like"/>
    <property type="match status" value="1"/>
</dbReference>
<evidence type="ECO:0000313" key="4">
    <source>
        <dbReference type="EMBL" id="SNS48040.1"/>
    </source>
</evidence>
<sequence>MPATQGQIRFWSLDQLNPGNPALNMPLMWQCMGPLDLARLEQAFTLCIERHEMLRTTFELVDGQLTQIIGTAYRIEIPVENLEHIPDAAHSPEARRAIRAHAAFRMDLRKGPLLELKLLKFADEHHLLLVTMHHIICDGISLGILLRDAAAFYEALMVEKVADLPELPIQFGDYAVWAEEWRASEEAGRSIEFWRKTLGKDFHRLELHRDSGPSGMLKVEPEEDRPGLSAETGDIETLLIPADLTAAAHRFCVKENVTFNILLTSVFTALMSRLSGQLDLVIGSPCGNRNEDTAELIGLFMNIQVMRIQMEKESSFRALLKQVQTWSLGAYENQTLPFEDLVHDTYFGDRHNSFEMPVFFLYQKSFMVTQRVAGLEITPLRSESPGAVFELMFAIVDRAEEGPRLQLEYNPQHFRQSTIQQYLRLYVALLESALTVPDARVDQLWMLSPTDREEIVHGWNRTEVDFGEFESIQSIFMRRAESNPVDVAVVCGRQSWTYAKLNTYATWLAGRLVRLGLKPGSLVGICVDRSPEMLGAVLAVLIAGGAYVPLDPRHPVDRLQMVVEDAKMAFLLTRTSKNLDLKTTATVLDLNSLPPESGPIGAITLPVPTGPDALAYVIYTSGSTGRPKGVAIEHRALMNLLHSMERKPGLTAKDTLVAITTLAFDIAGLELMLPLLTGARLIIATDVQVNDGNQLAGLLEQSKATVLQATPGAWRMLMDAGWKGERPLKVLCGGEAMPRELANKLLERSNDVWNVYGPTETTIWSSATRVTHGTGPMLLGPPIANTQFYILDTQLRPVPVGVAGDLYIGGAGLARGYWNRPELTAEKFIKNPFAPGRIYNTGDLAMWNASGLMQLLGRSDFQVKIRGYRVELGEIEAVLSLHAKVHEAVVVHQQVEATDNAGPITRLVAYVVSPEATEHETEPELVNELNKLLRTKLPDYLCPNAVVVLEAFPRTPNGKIDRKHLPEVFSKAGDSGLALKALPPHEFTAPRDMVERQLVEIWQSTLGIPKISTRASFFSLGVGSLAALRLINHMNRVYALDLGLASLISASTIESVADLVRTRFSPNTSSSLVAIQPHGTRPPLFIVHGIGGNIVNFYTLSMRMGREQPVFGIQAQALESRKPALLHMKDLAAHYLEEIRQVQPQGPYYLLGYSFGGTMALEMAHQLRAAGQQVAMLGMLDSKSQDYLAELSKTITMQSKINRRMGQYKGNTSRLSMRDRIAYTKEKIVTRAIRYSVFVAAALKFKSVPSFMKSATDINYVAAKNYKLTPYDGALTLFRATEQDDPNAPRELGWNTIFKRGVEVRNLPGDHERIFLEPGIDVLAEGLRDALKLAHTAQVARAGREQYGSKV</sequence>
<dbReference type="Pfam" id="PF00501">
    <property type="entry name" value="AMP-binding"/>
    <property type="match status" value="1"/>
</dbReference>
<dbReference type="Gene3D" id="3.30.559.30">
    <property type="entry name" value="Nonribosomal peptide synthetase, condensation domain"/>
    <property type="match status" value="1"/>
</dbReference>
<dbReference type="GO" id="GO:0031177">
    <property type="term" value="F:phosphopantetheine binding"/>
    <property type="evidence" value="ECO:0007669"/>
    <property type="project" value="InterPro"/>
</dbReference>
<dbReference type="EMBL" id="FZOU01000001">
    <property type="protein sequence ID" value="SNS48040.1"/>
    <property type="molecule type" value="Genomic_DNA"/>
</dbReference>
<protein>
    <submittedName>
        <fullName evidence="4">Amino acid adenylation domain-containing protein</fullName>
    </submittedName>
</protein>
<dbReference type="Pfam" id="PF00975">
    <property type="entry name" value="Thioesterase"/>
    <property type="match status" value="1"/>
</dbReference>
<dbReference type="SUPFAM" id="SSF47336">
    <property type="entry name" value="ACP-like"/>
    <property type="match status" value="1"/>
</dbReference>
<organism evidence="4 5">
    <name type="scientific">Granulicella rosea</name>
    <dbReference type="NCBI Taxonomy" id="474952"/>
    <lineage>
        <taxon>Bacteria</taxon>
        <taxon>Pseudomonadati</taxon>
        <taxon>Acidobacteriota</taxon>
        <taxon>Terriglobia</taxon>
        <taxon>Terriglobales</taxon>
        <taxon>Acidobacteriaceae</taxon>
        <taxon>Granulicella</taxon>
    </lineage>
</organism>
<dbReference type="NCBIfam" id="TIGR01733">
    <property type="entry name" value="AA-adenyl-dom"/>
    <property type="match status" value="1"/>
</dbReference>
<dbReference type="Gene3D" id="3.30.559.10">
    <property type="entry name" value="Chloramphenicol acetyltransferase-like domain"/>
    <property type="match status" value="1"/>
</dbReference>
<name>A0A239ETF6_9BACT</name>
<dbReference type="SUPFAM" id="SSF52777">
    <property type="entry name" value="CoA-dependent acyltransferases"/>
    <property type="match status" value="2"/>
</dbReference>